<dbReference type="SMART" id="SM00913">
    <property type="entry name" value="IBN_N"/>
    <property type="match status" value="1"/>
</dbReference>
<dbReference type="GO" id="GO:0006611">
    <property type="term" value="P:protein export from nucleus"/>
    <property type="evidence" value="ECO:0007669"/>
    <property type="project" value="InterPro"/>
</dbReference>
<dbReference type="SMART" id="SM01102">
    <property type="entry name" value="CRM1_C"/>
    <property type="match status" value="1"/>
</dbReference>
<evidence type="ECO:0000256" key="4">
    <source>
        <dbReference type="ARBA" id="ARBA00022927"/>
    </source>
</evidence>
<dbReference type="PANTHER" id="PTHR11223:SF2">
    <property type="entry name" value="EXPORTIN-1"/>
    <property type="match status" value="1"/>
</dbReference>
<dbReference type="InterPro" id="IPR011989">
    <property type="entry name" value="ARM-like"/>
</dbReference>
<comment type="subcellular location">
    <subcellularLocation>
        <location evidence="1">Nucleus</location>
    </subcellularLocation>
</comment>
<dbReference type="Pfam" id="PF08389">
    <property type="entry name" value="Xpo1"/>
    <property type="match status" value="1"/>
</dbReference>
<dbReference type="Pfam" id="PF08767">
    <property type="entry name" value="CRM1_C"/>
    <property type="match status" value="3"/>
</dbReference>
<name>A0A5J4WVU8_9EUKA</name>
<reference evidence="8 9" key="1">
    <citation type="submission" date="2019-03" db="EMBL/GenBank/DDBJ databases">
        <title>Single cell metagenomics reveals metabolic interactions within the superorganism composed of flagellate Streblomastix strix and complex community of Bacteroidetes bacteria on its surface.</title>
        <authorList>
            <person name="Treitli S.C."/>
            <person name="Kolisko M."/>
            <person name="Husnik F."/>
            <person name="Keeling P."/>
            <person name="Hampl V."/>
        </authorList>
    </citation>
    <scope>NUCLEOTIDE SEQUENCE [LARGE SCALE GENOMIC DNA]</scope>
    <source>
        <strain evidence="8">ST1C</strain>
    </source>
</reference>
<evidence type="ECO:0000259" key="7">
    <source>
        <dbReference type="PROSITE" id="PS50166"/>
    </source>
</evidence>
<dbReference type="GO" id="GO:0000056">
    <property type="term" value="P:ribosomal small subunit export from nucleus"/>
    <property type="evidence" value="ECO:0007669"/>
    <property type="project" value="TreeGrafter"/>
</dbReference>
<evidence type="ECO:0000256" key="3">
    <source>
        <dbReference type="ARBA" id="ARBA00022448"/>
    </source>
</evidence>
<evidence type="ECO:0000256" key="2">
    <source>
        <dbReference type="ARBA" id="ARBA00009466"/>
    </source>
</evidence>
<dbReference type="Pfam" id="PF03810">
    <property type="entry name" value="IBN_N"/>
    <property type="match status" value="1"/>
</dbReference>
<dbReference type="GO" id="GO:0000055">
    <property type="term" value="P:ribosomal large subunit export from nucleus"/>
    <property type="evidence" value="ECO:0007669"/>
    <property type="project" value="TreeGrafter"/>
</dbReference>
<dbReference type="PROSITE" id="PS50166">
    <property type="entry name" value="IMPORTIN_B_NT"/>
    <property type="match status" value="1"/>
</dbReference>
<dbReference type="GO" id="GO:0005737">
    <property type="term" value="C:cytoplasm"/>
    <property type="evidence" value="ECO:0007669"/>
    <property type="project" value="TreeGrafter"/>
</dbReference>
<gene>
    <name evidence="8" type="ORF">EZS28_005519</name>
</gene>
<dbReference type="GO" id="GO:0005634">
    <property type="term" value="C:nucleus"/>
    <property type="evidence" value="ECO:0007669"/>
    <property type="project" value="UniProtKB-SubCell"/>
</dbReference>
<dbReference type="Gene3D" id="1.25.10.10">
    <property type="entry name" value="Leucine-rich Repeat Variant"/>
    <property type="match status" value="3"/>
</dbReference>
<evidence type="ECO:0000313" key="9">
    <source>
        <dbReference type="Proteomes" id="UP000324800"/>
    </source>
</evidence>
<dbReference type="InterPro" id="IPR041123">
    <property type="entry name" value="CRM1_repeat"/>
</dbReference>
<dbReference type="InterPro" id="IPR045065">
    <property type="entry name" value="XPO1/5"/>
</dbReference>
<dbReference type="GO" id="GO:0031267">
    <property type="term" value="F:small GTPase binding"/>
    <property type="evidence" value="ECO:0007669"/>
    <property type="project" value="InterPro"/>
</dbReference>
<keyword evidence="5" id="KW-0539">Nucleus</keyword>
<dbReference type="Pfam" id="PF18787">
    <property type="entry name" value="CRM1_repeat_3"/>
    <property type="match status" value="1"/>
</dbReference>
<sequence>MTYDFKAQQAMTVLTQFLNHADAWTRVDSILENSSNINSKFLALQALDKCIQLRWRILPQEQRDAVKQYIVQLVIKISSDAEQYRNPAIKPFMTKLNTTLISIVKQEWTATWTSFVVDLVASAQNSETLCENNLILLRLLSEEVFDYGEDAMTLQKVQRLKDAYNNDFAQVFHLCEVVFDNASTQPTSLVEETLLTCLSFIPWIPRSFVFETKLIETLIQKLFPIADHRNSALECLTEIGGLKMNDEERAKYAEMLKRMFSATIVQIQAAIPQNMVLSVAYEQANENDGKFLRNLTLFLTEFYKNHISLIEQSQELNGYIIPSLELLVRLTEIRDKEQFKVCLEFWLFLSKDLFKKDLQQSVIQSGFSFTTPVKPGGTPVIGVQQQQQQSNQYGFGFGQSIQSGNEQQQQQQQQMAQHFKSPFAPKGVLMSNQQSTSSSSSQQQQQQSQSSLFSPSNPRLGSIFGSQNKGFGIFGKSSLSSSSQSSSSSSSIFNSQSGVGQGILGTPANRSNVLSKFSMTPVSGIIGGKLGNDNNKSNNIRGVASIPRMSTKESSLMASALEQSQKTPRLQTYETVLVKVRKIFIERMAKPEEVLIIVQDNGEVARQLTTDTDQVVLYKTMREALIYLSHLNPDNMKRLLLQKLNECKDSNNFSYDAVNSLCWAIGAISGTMPVDKERDFLIHIVRDLLMLVDQKQKQEERAIVATNIMFVVSLYPRFLREHWKFLRTVAQKLIEFMHEKFPGVMDMATETFMKIAQKCKKKFVTIQPDDQFRFVDEMLNTLPNILSDLSFSQRLNVYESVAWIISGATSDDDKRDLIVRLFQLPNQEWTRIMQAIAGDQTGSQLSLPEAQRQIMLIVAINKRVVAPLGSSYVAQFSLIFMDCVGLYTACSNILKAGINQAGGDGPNGDAAANMHEAQQIRNTRKEILRLFNVFIETADDPHSISTMYLPAILQQVLPQYPSTPKIVRDSEMLTLFTTIIVKLKNLILPQIQEILGALFEATIQMITQNFEDYPEHRSGFYSFLRALNHHCPTALASLPAHGAQMKLVVEAGIWAVKHAEKSIMDLGLQFLYEFIKTVASADVTPVSIPGQTQTGSIGSQSNSSEGLQQFFLEFYAPILDCVLSTITDTFHKQGFRLQCQLFMLLIQLVTREVIDIPLFLAQNDSAVHQMAAQDVSTSLTQSFQQDSSQMPGYSYPNKPDDYLMKLGSANASDVRMQNDVYVRSFIKQFLATTFPNLNEQQNQLFSNNIVQLQDMKPFEQFIRDFLTQLREFAGDVSELYVADQTEQIAMTSEEKIQNDYLVPGMIRDGYNPICISLDKDAILALNWLGSELFDDSDDDSEDYIQPPI</sequence>
<dbReference type="Pfam" id="PF18777">
    <property type="entry name" value="CRM1_repeat"/>
    <property type="match status" value="1"/>
</dbReference>
<dbReference type="SUPFAM" id="SSF48371">
    <property type="entry name" value="ARM repeat"/>
    <property type="match status" value="1"/>
</dbReference>
<feature type="compositionally biased region" description="Polar residues" evidence="6">
    <location>
        <begin position="452"/>
        <end position="465"/>
    </location>
</feature>
<dbReference type="GO" id="GO:0005049">
    <property type="term" value="F:nuclear export signal receptor activity"/>
    <property type="evidence" value="ECO:0007669"/>
    <property type="project" value="InterPro"/>
</dbReference>
<dbReference type="InterPro" id="IPR013598">
    <property type="entry name" value="Exportin-1/Importin-b-like"/>
</dbReference>
<evidence type="ECO:0000256" key="5">
    <source>
        <dbReference type="ARBA" id="ARBA00023242"/>
    </source>
</evidence>
<dbReference type="OrthoDB" id="27218at2759"/>
<comment type="similarity">
    <text evidence="2">Belongs to the exportin family.</text>
</comment>
<evidence type="ECO:0000256" key="1">
    <source>
        <dbReference type="ARBA" id="ARBA00004123"/>
    </source>
</evidence>
<keyword evidence="4" id="KW-0653">Protein transport</keyword>
<dbReference type="Proteomes" id="UP000324800">
    <property type="component" value="Unassembled WGS sequence"/>
</dbReference>
<dbReference type="InterPro" id="IPR040485">
    <property type="entry name" value="XPO1_repeat_3"/>
</dbReference>
<keyword evidence="8" id="KW-0675">Receptor</keyword>
<dbReference type="EMBL" id="SNRW01000846">
    <property type="protein sequence ID" value="KAA6398953.1"/>
    <property type="molecule type" value="Genomic_DNA"/>
</dbReference>
<accession>A0A5J4WVU8</accession>
<evidence type="ECO:0000313" key="8">
    <source>
        <dbReference type="EMBL" id="KAA6398953.1"/>
    </source>
</evidence>
<comment type="caution">
    <text evidence="8">The sequence shown here is derived from an EMBL/GenBank/DDBJ whole genome shotgun (WGS) entry which is preliminary data.</text>
</comment>
<organism evidence="8 9">
    <name type="scientific">Streblomastix strix</name>
    <dbReference type="NCBI Taxonomy" id="222440"/>
    <lineage>
        <taxon>Eukaryota</taxon>
        <taxon>Metamonada</taxon>
        <taxon>Preaxostyla</taxon>
        <taxon>Oxymonadida</taxon>
        <taxon>Streblomastigidae</taxon>
        <taxon>Streblomastix</taxon>
    </lineage>
</organism>
<dbReference type="InterPro" id="IPR001494">
    <property type="entry name" value="Importin-beta_N"/>
</dbReference>
<protein>
    <submittedName>
        <fullName evidence="8">Putative nuclear export receptor crm1</fullName>
    </submittedName>
</protein>
<dbReference type="Pfam" id="PF18784">
    <property type="entry name" value="CRM1_repeat_2"/>
    <property type="match status" value="1"/>
</dbReference>
<dbReference type="InterPro" id="IPR014877">
    <property type="entry name" value="XPO1_C_dom"/>
</dbReference>
<proteinExistence type="inferred from homology"/>
<dbReference type="PANTHER" id="PTHR11223">
    <property type="entry name" value="EXPORTIN 1/5"/>
    <property type="match status" value="1"/>
</dbReference>
<keyword evidence="3" id="KW-0813">Transport</keyword>
<feature type="compositionally biased region" description="Low complexity" evidence="6">
    <location>
        <begin position="433"/>
        <end position="451"/>
    </location>
</feature>
<feature type="region of interest" description="Disordered" evidence="6">
    <location>
        <begin position="426"/>
        <end position="465"/>
    </location>
</feature>
<feature type="domain" description="Importin N-terminal" evidence="7">
    <location>
        <begin position="10"/>
        <end position="76"/>
    </location>
</feature>
<dbReference type="InterPro" id="IPR041235">
    <property type="entry name" value="Exp1_repeat_2"/>
</dbReference>
<evidence type="ECO:0000256" key="6">
    <source>
        <dbReference type="SAM" id="MobiDB-lite"/>
    </source>
</evidence>
<dbReference type="InterPro" id="IPR016024">
    <property type="entry name" value="ARM-type_fold"/>
</dbReference>